<reference evidence="2" key="1">
    <citation type="submission" date="2014-08" db="EMBL/GenBank/DDBJ databases">
        <authorList>
            <person name="Senf B."/>
            <person name="Petzold A."/>
            <person name="Downie B.R."/>
            <person name="Koch P."/>
            <person name="Platzer M."/>
        </authorList>
    </citation>
    <scope>NUCLEOTIDE SEQUENCE [LARGE SCALE GENOMIC DNA]</scope>
    <source>
        <strain evidence="2">GRZ</strain>
    </source>
</reference>
<reference evidence="2" key="2">
    <citation type="submission" date="2025-08" db="UniProtKB">
        <authorList>
            <consortium name="Ensembl"/>
        </authorList>
    </citation>
    <scope>IDENTIFICATION</scope>
</reference>
<keyword evidence="1" id="KW-0812">Transmembrane</keyword>
<dbReference type="AlphaFoldDB" id="A0A8C6LPS7"/>
<dbReference type="Proteomes" id="UP000694548">
    <property type="component" value="Chromosome sgr06"/>
</dbReference>
<reference evidence="2" key="3">
    <citation type="submission" date="2025-09" db="UniProtKB">
        <authorList>
            <consortium name="Ensembl"/>
        </authorList>
    </citation>
    <scope>IDENTIFICATION</scope>
</reference>
<protein>
    <submittedName>
        <fullName evidence="2">Uncharacterized protein</fullName>
    </submittedName>
</protein>
<dbReference type="Ensembl" id="ENSNFUT00015021860.1">
    <property type="protein sequence ID" value="ENSNFUP00015020870.1"/>
    <property type="gene ID" value="ENSNFUG00015010136.1"/>
</dbReference>
<keyword evidence="1" id="KW-1133">Transmembrane helix</keyword>
<keyword evidence="3" id="KW-1185">Reference proteome</keyword>
<evidence type="ECO:0000256" key="1">
    <source>
        <dbReference type="SAM" id="Phobius"/>
    </source>
</evidence>
<sequence length="141" mass="15850">MSAWPCCCPSLVLSRETTGFGLAGVFIGLYMLAGAAVFSSLESLEELKDRRLRKRRLRTFSEVHINQEEQMFRLHHYDEAGTAGLFSERGRALWDPRGFLHCGNCSPPSVSLNKFKCVEITFGEMVAQELNARPVIGRLQV</sequence>
<keyword evidence="1" id="KW-0472">Membrane</keyword>
<name>A0A8C6LPS7_NOTFU</name>
<feature type="transmembrane region" description="Helical" evidence="1">
    <location>
        <begin position="20"/>
        <end position="41"/>
    </location>
</feature>
<proteinExistence type="predicted"/>
<accession>A0A8C6LPS7</accession>
<evidence type="ECO:0000313" key="3">
    <source>
        <dbReference type="Proteomes" id="UP000694548"/>
    </source>
</evidence>
<evidence type="ECO:0000313" key="2">
    <source>
        <dbReference type="Ensembl" id="ENSNFUP00015020870.1"/>
    </source>
</evidence>
<organism evidence="2 3">
    <name type="scientific">Nothobranchius furzeri</name>
    <name type="common">Turquoise killifish</name>
    <dbReference type="NCBI Taxonomy" id="105023"/>
    <lineage>
        <taxon>Eukaryota</taxon>
        <taxon>Metazoa</taxon>
        <taxon>Chordata</taxon>
        <taxon>Craniata</taxon>
        <taxon>Vertebrata</taxon>
        <taxon>Euteleostomi</taxon>
        <taxon>Actinopterygii</taxon>
        <taxon>Neopterygii</taxon>
        <taxon>Teleostei</taxon>
        <taxon>Neoteleostei</taxon>
        <taxon>Acanthomorphata</taxon>
        <taxon>Ovalentaria</taxon>
        <taxon>Atherinomorphae</taxon>
        <taxon>Cyprinodontiformes</taxon>
        <taxon>Nothobranchiidae</taxon>
        <taxon>Nothobranchius</taxon>
    </lineage>
</organism>